<protein>
    <submittedName>
        <fullName evidence="2">Uncharacterized protein LOC142177312</fullName>
    </submittedName>
</protein>
<reference evidence="1" key="1">
    <citation type="journal article" date="2014" name="Nat. Commun.">
        <title>The tobacco genome sequence and its comparison with those of tomato and potato.</title>
        <authorList>
            <person name="Sierro N."/>
            <person name="Battey J.N."/>
            <person name="Ouadi S."/>
            <person name="Bakaher N."/>
            <person name="Bovet L."/>
            <person name="Willig A."/>
            <person name="Goepfert S."/>
            <person name="Peitsch M.C."/>
            <person name="Ivanov N.V."/>
        </authorList>
    </citation>
    <scope>NUCLEOTIDE SEQUENCE [LARGE SCALE GENOMIC DNA]</scope>
</reference>
<keyword evidence="1" id="KW-1185">Reference proteome</keyword>
<dbReference type="RefSeq" id="XP_075101888.1">
    <property type="nucleotide sequence ID" value="XM_075245787.1"/>
</dbReference>
<organism evidence="1 2">
    <name type="scientific">Nicotiana tabacum</name>
    <name type="common">Common tobacco</name>
    <dbReference type="NCBI Taxonomy" id="4097"/>
    <lineage>
        <taxon>Eukaryota</taxon>
        <taxon>Viridiplantae</taxon>
        <taxon>Streptophyta</taxon>
        <taxon>Embryophyta</taxon>
        <taxon>Tracheophyta</taxon>
        <taxon>Spermatophyta</taxon>
        <taxon>Magnoliopsida</taxon>
        <taxon>eudicotyledons</taxon>
        <taxon>Gunneridae</taxon>
        <taxon>Pentapetalae</taxon>
        <taxon>asterids</taxon>
        <taxon>lamiids</taxon>
        <taxon>Solanales</taxon>
        <taxon>Solanaceae</taxon>
        <taxon>Nicotianoideae</taxon>
        <taxon>Nicotianeae</taxon>
        <taxon>Nicotiana</taxon>
    </lineage>
</organism>
<reference evidence="2" key="2">
    <citation type="submission" date="2025-08" db="UniProtKB">
        <authorList>
            <consortium name="RefSeq"/>
        </authorList>
    </citation>
    <scope>IDENTIFICATION</scope>
    <source>
        <tissue evidence="2">Leaf</tissue>
    </source>
</reference>
<proteinExistence type="predicted"/>
<evidence type="ECO:0000313" key="1">
    <source>
        <dbReference type="Proteomes" id="UP000790787"/>
    </source>
</evidence>
<sequence>MVTSWLLNSLSKDIGDSVIYSKMVRNLWNSLEYMFVQSNGTKLYQLQKKISASVQGNSSVSSYFTILKKLWDEMDSLSSHLNCSCDCVCGGKAKVAKILEDQRILQFLMGLNDVYARARGNILMMSPLPSMDFAYSLLLQDENQREAFVNLVSPQHNSDASSFMVGAQTYNNQGQRGWSASSKFGNNQQKNKARKAKYNSQYDFQFTKSNDYQAAVKWNAVMGGQDNEINPSPSNKGDVGSQNESFSREQISELVNIIKQVQVGNTGASEHMCFDSSSFLELSSLPIPVHISSPNSFQLYATHIGRVSIQNNMVPLVGEGQVFGEIRGGLYLLKPVSISEESISSSNDEFSIPKRNHSSLVSSTVSCLGPISRSTISDVIQWHARLGHLPFEVMKALSFLKLFFTMTEKQFNIKVKKVRSDNALELGKGSQQSDFLLSHGILHETYCVGTPQQNEIVERKHRHLLEVARSLFFQSKVPIQYWSECILTATYLVNRFLSSVLKGKTLYQILFGKPHVYDSLKVFGYFCYASTLAHNKGKFDPKAHACAFLGYSQHQKGYKLLELKPKTVFVSRDVKLYENHFPFVTTPTSQSYRVFPPIAPLSDNTIPNSIFSSPSYPSSFPSPWPIINNIAPPDTKPITLPSPRTLDFSSLSPNYNSPDPFLRIVPNPRISSTPVSNPTSPLYAPNSSITITILIPPPPIRKSE</sequence>
<accession>A0AC58TXD5</accession>
<dbReference type="Proteomes" id="UP000790787">
    <property type="component" value="Chromosome 23"/>
</dbReference>
<name>A0AC58TXD5_TOBAC</name>
<gene>
    <name evidence="2" type="primary">LOC142177312</name>
</gene>
<evidence type="ECO:0000313" key="2">
    <source>
        <dbReference type="RefSeq" id="XP_075101888.1"/>
    </source>
</evidence>